<name>A0A4Y7Q947_9AGAM</name>
<feature type="compositionally biased region" description="Pro residues" evidence="1">
    <location>
        <begin position="720"/>
        <end position="731"/>
    </location>
</feature>
<accession>A0A4Y7Q947</accession>
<dbReference type="OrthoDB" id="2421327at2759"/>
<dbReference type="EMBL" id="ML170169">
    <property type="protein sequence ID" value="TDL23632.1"/>
    <property type="molecule type" value="Genomic_DNA"/>
</dbReference>
<dbReference type="PANTHER" id="PTHR38046:SF1">
    <property type="entry name" value="CRYPTIC LOCI REGULATOR 2"/>
    <property type="match status" value="1"/>
</dbReference>
<feature type="region of interest" description="Disordered" evidence="1">
    <location>
        <begin position="305"/>
        <end position="331"/>
    </location>
</feature>
<dbReference type="GO" id="GO:0030466">
    <property type="term" value="P:silent mating-type cassette heterochromatin formation"/>
    <property type="evidence" value="ECO:0007669"/>
    <property type="project" value="TreeGrafter"/>
</dbReference>
<dbReference type="GO" id="GO:0070824">
    <property type="term" value="C:SHREC complex"/>
    <property type="evidence" value="ECO:0007669"/>
    <property type="project" value="InterPro"/>
</dbReference>
<feature type="compositionally biased region" description="Basic and acidic residues" evidence="1">
    <location>
        <begin position="177"/>
        <end position="188"/>
    </location>
</feature>
<evidence type="ECO:0000313" key="4">
    <source>
        <dbReference type="Proteomes" id="UP000294933"/>
    </source>
</evidence>
<gene>
    <name evidence="3" type="ORF">BD410DRAFT_820615</name>
</gene>
<dbReference type="Pfam" id="PF16761">
    <property type="entry name" value="Clr2_transil"/>
    <property type="match status" value="1"/>
</dbReference>
<protein>
    <recommendedName>
        <fullName evidence="2">Cryptic loci regulator 2 N-terminal domain-containing protein</fullName>
    </recommendedName>
</protein>
<dbReference type="STRING" id="50990.A0A4Y7Q947"/>
<feature type="compositionally biased region" description="Polar residues" evidence="1">
    <location>
        <begin position="158"/>
        <end position="176"/>
    </location>
</feature>
<dbReference type="InterPro" id="IPR038986">
    <property type="entry name" value="Clr2"/>
</dbReference>
<feature type="region of interest" description="Disordered" evidence="1">
    <location>
        <begin position="548"/>
        <end position="573"/>
    </location>
</feature>
<dbReference type="AlphaFoldDB" id="A0A4Y7Q947"/>
<dbReference type="Proteomes" id="UP000294933">
    <property type="component" value="Unassembled WGS sequence"/>
</dbReference>
<dbReference type="GO" id="GO:0031934">
    <property type="term" value="C:mating-type region heterochromatin"/>
    <property type="evidence" value="ECO:0007669"/>
    <property type="project" value="TreeGrafter"/>
</dbReference>
<proteinExistence type="predicted"/>
<feature type="compositionally biased region" description="Polar residues" evidence="1">
    <location>
        <begin position="305"/>
        <end position="325"/>
    </location>
</feature>
<dbReference type="PANTHER" id="PTHR38046">
    <property type="entry name" value="CRYPTIC LOCI REGULATOR 2"/>
    <property type="match status" value="1"/>
</dbReference>
<reference evidence="3 4" key="1">
    <citation type="submission" date="2018-06" db="EMBL/GenBank/DDBJ databases">
        <title>A transcriptomic atlas of mushroom development highlights an independent origin of complex multicellularity.</title>
        <authorList>
            <consortium name="DOE Joint Genome Institute"/>
            <person name="Krizsan K."/>
            <person name="Almasi E."/>
            <person name="Merenyi Z."/>
            <person name="Sahu N."/>
            <person name="Viragh M."/>
            <person name="Koszo T."/>
            <person name="Mondo S."/>
            <person name="Kiss B."/>
            <person name="Balint B."/>
            <person name="Kues U."/>
            <person name="Barry K."/>
            <person name="Hegedus J.C."/>
            <person name="Henrissat B."/>
            <person name="Johnson J."/>
            <person name="Lipzen A."/>
            <person name="Ohm R."/>
            <person name="Nagy I."/>
            <person name="Pangilinan J."/>
            <person name="Yan J."/>
            <person name="Xiong Y."/>
            <person name="Grigoriev I.V."/>
            <person name="Hibbett D.S."/>
            <person name="Nagy L.G."/>
        </authorList>
    </citation>
    <scope>NUCLEOTIDE SEQUENCE [LARGE SCALE GENOMIC DNA]</scope>
    <source>
        <strain evidence="3 4">SZMC22713</strain>
    </source>
</reference>
<feature type="region of interest" description="Disordered" evidence="1">
    <location>
        <begin position="650"/>
        <end position="734"/>
    </location>
</feature>
<evidence type="ECO:0000313" key="3">
    <source>
        <dbReference type="EMBL" id="TDL23632.1"/>
    </source>
</evidence>
<dbReference type="VEuPathDB" id="FungiDB:BD410DRAFT_820615"/>
<feature type="region of interest" description="Disordered" evidence="1">
    <location>
        <begin position="157"/>
        <end position="188"/>
    </location>
</feature>
<sequence>MGRGLSSGHVIPPNPHWITFDRTDANSGKWPKNTEPNPDSGGHVNFMRPYAHDESGSVYWRCQIGAELAKKLNYPPGPSYVLKNWPAGYKMYDHNKGPQANPRHDPYLFGSVHVGKFRSAAEFIPHALWLLTDATLSRANCLCKYCSKTPQREVSDNLGLTQSRTRFTPSIAPSSRSQRDRASDHEPTRVYAAVRRVPEPVRQKDKAQLVQGPKQFIVPEREKDLRASLSSKGMKTKRIGREGELVWCAMDQPIAVDENSSPDDGIRFWPGLIQETRLKTEIVGKGKAKAQQAEDVHMDDTPLNTNPSSHLNGTSTAHSNGNKITSENDDDADVPWTVTHSVVYKIKLLAVLSDALVPDVRMLPYQAYAPSQRLIQAMQDVPMPADDEPYGGVDVEVVDVDTAMEVDGTNGAIPNEPKQSFMDRFAQFEPIPHAPHFEPPPKGVQDRFREAVGPFALAIQIASRIAGYWTPIEEWRLSLTFPTDPPPPSLTLTPASMAASTARTFNSRDPHVDQIFTQTRFQGLWWGSERIWMGELVRLKVGRHQLAPDGAGRIKKPAPPSTSTKQHDLEMRNGDSDIEEVTEPMGAASRGVFMKLEGLFVEDVPRTDGKGSVKECRICGMLYELADEDWADPDEPETTNARVVVPVDIKGKGKATDTGIRENGSSESLNLPPPPGTINPAMLMKSLDKISTAPPNPQLLLPTRQGLRPQNKPKPTVLSSPPPPSTHPLPSAPRGYKFRPILDAGHEAVVDLTLLSGRYYPDILAQPLLRMDVSQHLSGAHLQDGSALWALEGLVAGIHNAVDPTRWKPSRVGMVREADALAREDLIGFWRGQAHMRDNPPPAGDETMGDAAKIEII</sequence>
<dbReference type="InterPro" id="IPR031915">
    <property type="entry name" value="Clr2_N"/>
</dbReference>
<evidence type="ECO:0000259" key="2">
    <source>
        <dbReference type="Pfam" id="PF16761"/>
    </source>
</evidence>
<feature type="domain" description="Cryptic loci regulator 2 N-terminal" evidence="2">
    <location>
        <begin position="80"/>
        <end position="146"/>
    </location>
</feature>
<keyword evidence="4" id="KW-1185">Reference proteome</keyword>
<organism evidence="3 4">
    <name type="scientific">Rickenella mellea</name>
    <dbReference type="NCBI Taxonomy" id="50990"/>
    <lineage>
        <taxon>Eukaryota</taxon>
        <taxon>Fungi</taxon>
        <taxon>Dikarya</taxon>
        <taxon>Basidiomycota</taxon>
        <taxon>Agaricomycotina</taxon>
        <taxon>Agaricomycetes</taxon>
        <taxon>Hymenochaetales</taxon>
        <taxon>Rickenellaceae</taxon>
        <taxon>Rickenella</taxon>
    </lineage>
</organism>
<evidence type="ECO:0000256" key="1">
    <source>
        <dbReference type="SAM" id="MobiDB-lite"/>
    </source>
</evidence>
<feature type="region of interest" description="Disordered" evidence="1">
    <location>
        <begin position="1"/>
        <end position="43"/>
    </location>
</feature>
<dbReference type="GO" id="GO:0033553">
    <property type="term" value="C:rDNA heterochromatin"/>
    <property type="evidence" value="ECO:0007669"/>
    <property type="project" value="TreeGrafter"/>
</dbReference>